<protein>
    <submittedName>
        <fullName evidence="1">Uncharacterized protein</fullName>
    </submittedName>
</protein>
<reference evidence="1 2" key="1">
    <citation type="submission" date="2018-06" db="EMBL/GenBank/DDBJ databases">
        <authorList>
            <person name="Baez A."/>
            <person name="Claybrook D."/>
            <person name="Craig L."/>
            <person name="Hase N."/>
            <person name="Kimble M."/>
            <person name="Konitzer B."/>
            <person name="Morrill H."/>
            <person name="Passarelli J."/>
            <person name="Molloy S.D."/>
            <person name="Garlena R.A."/>
            <person name="Russell D.A."/>
            <person name="Pope W.H."/>
            <person name="Jacobs-Sera D."/>
            <person name="Hatfull G.F."/>
        </authorList>
    </citation>
    <scope>NUCLEOTIDE SEQUENCE [LARGE SCALE GENOMIC DNA]</scope>
</reference>
<accession>A0A345L021</accession>
<evidence type="ECO:0000313" key="2">
    <source>
        <dbReference type="Proteomes" id="UP000258216"/>
    </source>
</evidence>
<gene>
    <name evidence="1" type="primary">50</name>
    <name evidence="1" type="ORF">SEA_SANSA_50</name>
</gene>
<sequence>MPHTGLTSKEDSMNPTIRVGQKWIDVDVRNTDRGKTGKAKPKYREVEIVALPTLSSPGVMKVLRAPKAPHTIGKLKSFTNSKLIENYALVGGQ</sequence>
<dbReference type="EMBL" id="MH513982">
    <property type="protein sequence ID" value="AXH48623.2"/>
    <property type="molecule type" value="Genomic_DNA"/>
</dbReference>
<organism evidence="1 2">
    <name type="scientific">Microbacterium phage Sansa</name>
    <dbReference type="NCBI Taxonomy" id="2250298"/>
    <lineage>
        <taxon>Viruses</taxon>
        <taxon>Duplodnaviria</taxon>
        <taxon>Heunggongvirae</taxon>
        <taxon>Uroviricota</taxon>
        <taxon>Caudoviricetes</taxon>
        <taxon>Elerivirus</taxon>
        <taxon>Elerivirus eleri</taxon>
    </lineage>
</organism>
<proteinExistence type="predicted"/>
<name>A0A345L021_9CAUD</name>
<evidence type="ECO:0000313" key="1">
    <source>
        <dbReference type="EMBL" id="AXH48623.2"/>
    </source>
</evidence>
<dbReference type="Proteomes" id="UP000258216">
    <property type="component" value="Segment"/>
</dbReference>